<accession>A0A8X8W1R9</accession>
<protein>
    <recommendedName>
        <fullName evidence="3">CCHC-type domain-containing protein</fullName>
    </recommendedName>
</protein>
<dbReference type="Gene3D" id="4.10.60.10">
    <property type="entry name" value="Zinc finger, CCHC-type"/>
    <property type="match status" value="1"/>
</dbReference>
<dbReference type="InterPro" id="IPR001878">
    <property type="entry name" value="Znf_CCHC"/>
</dbReference>
<feature type="region of interest" description="Disordered" evidence="2">
    <location>
        <begin position="1"/>
        <end position="68"/>
    </location>
</feature>
<dbReference type="Pfam" id="PF00098">
    <property type="entry name" value="zf-CCHC"/>
    <property type="match status" value="1"/>
</dbReference>
<comment type="caution">
    <text evidence="4">The sequence shown here is derived from an EMBL/GenBank/DDBJ whole genome shotgun (WGS) entry which is preliminary data.</text>
</comment>
<feature type="compositionally biased region" description="Basic and acidic residues" evidence="2">
    <location>
        <begin position="55"/>
        <end position="68"/>
    </location>
</feature>
<dbReference type="SMART" id="SM00343">
    <property type="entry name" value="ZnF_C2HC"/>
    <property type="match status" value="1"/>
</dbReference>
<feature type="compositionally biased region" description="Polar residues" evidence="2">
    <location>
        <begin position="213"/>
        <end position="226"/>
    </location>
</feature>
<keyword evidence="1" id="KW-0479">Metal-binding</keyword>
<evidence type="ECO:0000256" key="2">
    <source>
        <dbReference type="SAM" id="MobiDB-lite"/>
    </source>
</evidence>
<feature type="compositionally biased region" description="Gly residues" evidence="2">
    <location>
        <begin position="12"/>
        <end position="26"/>
    </location>
</feature>
<keyword evidence="1" id="KW-0862">Zinc</keyword>
<dbReference type="InterPro" id="IPR039537">
    <property type="entry name" value="Retrotran_Ty1/copia-like"/>
</dbReference>
<feature type="region of interest" description="Disordered" evidence="2">
    <location>
        <begin position="202"/>
        <end position="235"/>
    </location>
</feature>
<dbReference type="PROSITE" id="PS50158">
    <property type="entry name" value="ZF_CCHC"/>
    <property type="match status" value="1"/>
</dbReference>
<dbReference type="PANTHER" id="PTHR42648:SF18">
    <property type="entry name" value="RETROTRANSPOSON, UNCLASSIFIED-LIKE PROTEIN"/>
    <property type="match status" value="1"/>
</dbReference>
<keyword evidence="1" id="KW-0863">Zinc-finger</keyword>
<dbReference type="InterPro" id="IPR057670">
    <property type="entry name" value="SH3_retrovirus"/>
</dbReference>
<organism evidence="4">
    <name type="scientific">Salvia splendens</name>
    <name type="common">Scarlet sage</name>
    <dbReference type="NCBI Taxonomy" id="180675"/>
    <lineage>
        <taxon>Eukaryota</taxon>
        <taxon>Viridiplantae</taxon>
        <taxon>Streptophyta</taxon>
        <taxon>Embryophyta</taxon>
        <taxon>Tracheophyta</taxon>
        <taxon>Spermatophyta</taxon>
        <taxon>Magnoliopsida</taxon>
        <taxon>eudicotyledons</taxon>
        <taxon>Gunneridae</taxon>
        <taxon>Pentapetalae</taxon>
        <taxon>asterids</taxon>
        <taxon>lamiids</taxon>
        <taxon>Lamiales</taxon>
        <taxon>Lamiaceae</taxon>
        <taxon>Nepetoideae</taxon>
        <taxon>Mentheae</taxon>
        <taxon>Salviinae</taxon>
        <taxon>Salvia</taxon>
        <taxon>Salvia subgen. Calosphace</taxon>
        <taxon>core Calosphace</taxon>
    </lineage>
</organism>
<feature type="compositionally biased region" description="Basic and acidic residues" evidence="2">
    <location>
        <begin position="1"/>
        <end position="10"/>
    </location>
</feature>
<feature type="domain" description="CCHC-type" evidence="3">
    <location>
        <begin position="74"/>
        <end position="89"/>
    </location>
</feature>
<dbReference type="GO" id="GO:0008270">
    <property type="term" value="F:zinc ion binding"/>
    <property type="evidence" value="ECO:0007669"/>
    <property type="project" value="UniProtKB-KW"/>
</dbReference>
<evidence type="ECO:0000256" key="1">
    <source>
        <dbReference type="PROSITE-ProRule" id="PRU00047"/>
    </source>
</evidence>
<evidence type="ECO:0000313" key="5">
    <source>
        <dbReference type="Proteomes" id="UP000298416"/>
    </source>
</evidence>
<reference evidence="4" key="2">
    <citation type="submission" date="2020-08" db="EMBL/GenBank/DDBJ databases">
        <title>Plant Genome Project.</title>
        <authorList>
            <person name="Zhang R.-G."/>
        </authorList>
    </citation>
    <scope>NUCLEOTIDE SEQUENCE</scope>
    <source>
        <strain evidence="4">Huo1</strain>
        <tissue evidence="4">Leaf</tissue>
    </source>
</reference>
<dbReference type="PANTHER" id="PTHR42648">
    <property type="entry name" value="TRANSPOSASE, PUTATIVE-RELATED"/>
    <property type="match status" value="1"/>
</dbReference>
<feature type="compositionally biased region" description="Basic and acidic residues" evidence="2">
    <location>
        <begin position="28"/>
        <end position="38"/>
    </location>
</feature>
<evidence type="ECO:0000313" key="4">
    <source>
        <dbReference type="EMBL" id="KAG6386580.1"/>
    </source>
</evidence>
<dbReference type="AlphaFoldDB" id="A0A8X8W1R9"/>
<dbReference type="Pfam" id="PF25597">
    <property type="entry name" value="SH3_retrovirus"/>
    <property type="match status" value="1"/>
</dbReference>
<keyword evidence="5" id="KW-1185">Reference proteome</keyword>
<sequence>MYVQHNHQERGNFGGRGAGRGRGCGRSRGRENYHDEKQQPTQAQQNWRGRGRGRGRGDRGRGRGDRAYRPNVDCYNCGKHGHYARYCRSPRQVEENMNLVAEEQGKEDGVLMMAYDDTNQTPQEAWSGIKPTVSHLKIFGSVAYAHVPNQRRTKLDDKSRSYVFIGYDEKTKGFRLFDPIEKKVIISRDVHMNEESTWDWNNQNTVAHEETKPSTSTPMITQANHSTTEDQEEPR</sequence>
<proteinExistence type="predicted"/>
<dbReference type="InterPro" id="IPR036875">
    <property type="entry name" value="Znf_CCHC_sf"/>
</dbReference>
<dbReference type="Proteomes" id="UP000298416">
    <property type="component" value="Unassembled WGS sequence"/>
</dbReference>
<reference evidence="4" key="1">
    <citation type="submission" date="2018-01" db="EMBL/GenBank/DDBJ databases">
        <authorList>
            <person name="Mao J.F."/>
        </authorList>
    </citation>
    <scope>NUCLEOTIDE SEQUENCE</scope>
    <source>
        <strain evidence="4">Huo1</strain>
        <tissue evidence="4">Leaf</tissue>
    </source>
</reference>
<dbReference type="GO" id="GO:0003676">
    <property type="term" value="F:nucleic acid binding"/>
    <property type="evidence" value="ECO:0007669"/>
    <property type="project" value="InterPro"/>
</dbReference>
<name>A0A8X8W1R9_SALSN</name>
<evidence type="ECO:0000259" key="3">
    <source>
        <dbReference type="PROSITE" id="PS50158"/>
    </source>
</evidence>
<dbReference type="SUPFAM" id="SSF57756">
    <property type="entry name" value="Retrovirus zinc finger-like domains"/>
    <property type="match status" value="1"/>
</dbReference>
<gene>
    <name evidence="4" type="ORF">SASPL_151746</name>
</gene>
<dbReference type="EMBL" id="PNBA02000021">
    <property type="protein sequence ID" value="KAG6386580.1"/>
    <property type="molecule type" value="Genomic_DNA"/>
</dbReference>